<reference evidence="1 2" key="1">
    <citation type="submission" date="2023-06" db="EMBL/GenBank/DDBJ databases">
        <title>Draft genome sequence of Novosphingobium sp. strain IK01.</title>
        <authorList>
            <person name="Hatamoto M."/>
            <person name="Ikarashi T."/>
            <person name="Yamaguchi T."/>
        </authorList>
    </citation>
    <scope>NUCLEOTIDE SEQUENCE [LARGE SCALE GENOMIC DNA]</scope>
    <source>
        <strain evidence="1 2">IK01</strain>
    </source>
</reference>
<dbReference type="Gene3D" id="3.40.50.10110">
    <property type="entry name" value="DNA polymerase III subunit chi"/>
    <property type="match status" value="1"/>
</dbReference>
<dbReference type="RefSeq" id="WP_317974468.1">
    <property type="nucleotide sequence ID" value="NZ_BTFW01000001.1"/>
</dbReference>
<evidence type="ECO:0000313" key="1">
    <source>
        <dbReference type="EMBL" id="GMM60699.1"/>
    </source>
</evidence>
<dbReference type="InterPro" id="IPR007459">
    <property type="entry name" value="DNA_pol3_chi"/>
</dbReference>
<sequence length="147" mass="16656">MRVDFYQLSKDPAEWVVPLIARNTLGAGERLVVVSEYEDQLDRIGQALWTRLADSFLANGRAGGPHDARQPILLDTTVSREAPPANGARFLALADGGWRESAAERVFLLFPPERIDEARATWRLLGQREGVERKYWRQDGARWREGP</sequence>
<accession>A0ABQ6P611</accession>
<keyword evidence="2" id="KW-1185">Reference proteome</keyword>
<name>A0ABQ6P611_9SPHN</name>
<dbReference type="Pfam" id="PF04364">
    <property type="entry name" value="DNA_pol3_chi"/>
    <property type="match status" value="1"/>
</dbReference>
<proteinExistence type="predicted"/>
<dbReference type="SUPFAM" id="SSF102400">
    <property type="entry name" value="DNA polymerase III chi subunit"/>
    <property type="match status" value="1"/>
</dbReference>
<dbReference type="Proteomes" id="UP001187221">
    <property type="component" value="Unassembled WGS sequence"/>
</dbReference>
<evidence type="ECO:0000313" key="2">
    <source>
        <dbReference type="Proteomes" id="UP001187221"/>
    </source>
</evidence>
<protein>
    <submittedName>
        <fullName evidence="1">DNA polymerase III subunit chi</fullName>
    </submittedName>
</protein>
<gene>
    <name evidence="1" type="ORF">NUTIK01_14760</name>
</gene>
<dbReference type="EMBL" id="BTFW01000001">
    <property type="protein sequence ID" value="GMM60699.1"/>
    <property type="molecule type" value="Genomic_DNA"/>
</dbReference>
<comment type="caution">
    <text evidence="1">The sequence shown here is derived from an EMBL/GenBank/DDBJ whole genome shotgun (WGS) entry which is preliminary data.</text>
</comment>
<dbReference type="InterPro" id="IPR036768">
    <property type="entry name" value="PolIII_chi_sf"/>
</dbReference>
<organism evidence="1 2">
    <name type="scientific">Novosphingobium pituita</name>
    <dbReference type="NCBI Taxonomy" id="3056842"/>
    <lineage>
        <taxon>Bacteria</taxon>
        <taxon>Pseudomonadati</taxon>
        <taxon>Pseudomonadota</taxon>
        <taxon>Alphaproteobacteria</taxon>
        <taxon>Sphingomonadales</taxon>
        <taxon>Sphingomonadaceae</taxon>
        <taxon>Novosphingobium</taxon>
    </lineage>
</organism>